<reference evidence="1 2" key="1">
    <citation type="journal article" date="2015" name="Biotechnol. Bioeng.">
        <title>Genome sequence and phenotypic characterization of Caulobacter segnis.</title>
        <authorList>
            <person name="Patel S."/>
            <person name="Fletcher B."/>
            <person name="Scott D.C."/>
            <person name="Ely B."/>
        </authorList>
    </citation>
    <scope>NUCLEOTIDE SEQUENCE [LARGE SCALE GENOMIC DNA]</scope>
    <source>
        <strain evidence="1 2">ERI-2</strain>
    </source>
</reference>
<dbReference type="AlphaFoldDB" id="A0A168P4K5"/>
<organism evidence="1 2">
    <name type="scientific">Clostridium ljungdahlii</name>
    <dbReference type="NCBI Taxonomy" id="1538"/>
    <lineage>
        <taxon>Bacteria</taxon>
        <taxon>Bacillati</taxon>
        <taxon>Bacillota</taxon>
        <taxon>Clostridia</taxon>
        <taxon>Eubacteriales</taxon>
        <taxon>Clostridiaceae</taxon>
        <taxon>Clostridium</taxon>
    </lineage>
</organism>
<evidence type="ECO:0000313" key="1">
    <source>
        <dbReference type="EMBL" id="OAA87295.1"/>
    </source>
</evidence>
<protein>
    <submittedName>
        <fullName evidence="1">Uncharacterized protein</fullName>
    </submittedName>
</protein>
<dbReference type="RefSeq" id="WP_063555449.1">
    <property type="nucleotide sequence ID" value="NZ_LITT01000021.1"/>
</dbReference>
<gene>
    <name evidence="1" type="ORF">WY13_01977</name>
</gene>
<dbReference type="EMBL" id="LITT01000021">
    <property type="protein sequence ID" value="OAA87295.1"/>
    <property type="molecule type" value="Genomic_DNA"/>
</dbReference>
<evidence type="ECO:0000313" key="2">
    <source>
        <dbReference type="Proteomes" id="UP000077407"/>
    </source>
</evidence>
<proteinExistence type="predicted"/>
<comment type="caution">
    <text evidence="1">The sequence shown here is derived from an EMBL/GenBank/DDBJ whole genome shotgun (WGS) entry which is preliminary data.</text>
</comment>
<dbReference type="OrthoDB" id="1753572at2"/>
<accession>A0A168P4K5</accession>
<dbReference type="PATRIC" id="fig|1538.10.peg.2425"/>
<name>A0A168P4K5_9CLOT</name>
<sequence>MHDMILLSKISRALSECCSLNRILKISKVVIAVNSCSHVNTSNLYDYLRNYNEDITDELTEVKIKIENLPDQMAIIKNIEGYQYEDEK</sequence>
<dbReference type="Gene3D" id="3.30.2320.50">
    <property type="match status" value="1"/>
</dbReference>
<dbReference type="Proteomes" id="UP000077407">
    <property type="component" value="Unassembled WGS sequence"/>
</dbReference>